<reference evidence="1 2" key="2">
    <citation type="submission" date="2016-08" db="EMBL/GenBank/DDBJ databases">
        <title>Pervasive Adenine N6-methylation of Active Genes in Fungi.</title>
        <authorList>
            <consortium name="DOE Joint Genome Institute"/>
            <person name="Mondo S.J."/>
            <person name="Dannebaum R.O."/>
            <person name="Kuo R.C."/>
            <person name="Labutti K."/>
            <person name="Haridas S."/>
            <person name="Kuo A."/>
            <person name="Salamov A."/>
            <person name="Ahrendt S.R."/>
            <person name="Lipzen A."/>
            <person name="Sullivan W."/>
            <person name="Andreopoulos W.B."/>
            <person name="Clum A."/>
            <person name="Lindquist E."/>
            <person name="Daum C."/>
            <person name="Ramamoorthy G.K."/>
            <person name="Gryganskyi A."/>
            <person name="Culley D."/>
            <person name="Magnuson J.K."/>
            <person name="James T.Y."/>
            <person name="O'Malley M.A."/>
            <person name="Stajich J.E."/>
            <person name="Spatafora J.W."/>
            <person name="Visel A."/>
            <person name="Grigoriev I.V."/>
        </authorList>
    </citation>
    <scope>NUCLEOTIDE SEQUENCE [LARGE SCALE GENOMIC DNA]</scope>
    <source>
        <strain evidence="2">finn</strain>
    </source>
</reference>
<accession>A0A1Y1UYJ4</accession>
<proteinExistence type="predicted"/>
<dbReference type="EMBL" id="MCFH01000051">
    <property type="protein sequence ID" value="ORX43585.1"/>
    <property type="molecule type" value="Genomic_DNA"/>
</dbReference>
<comment type="caution">
    <text evidence="1">The sequence shown here is derived from an EMBL/GenBank/DDBJ whole genome shotgun (WGS) entry which is preliminary data.</text>
</comment>
<evidence type="ECO:0000313" key="1">
    <source>
        <dbReference type="EMBL" id="ORX43585.1"/>
    </source>
</evidence>
<evidence type="ECO:0000313" key="2">
    <source>
        <dbReference type="Proteomes" id="UP000193719"/>
    </source>
</evidence>
<name>A0A1Y1UYJ4_9FUNG</name>
<organism evidence="1 2">
    <name type="scientific">Piromyces finnis</name>
    <dbReference type="NCBI Taxonomy" id="1754191"/>
    <lineage>
        <taxon>Eukaryota</taxon>
        <taxon>Fungi</taxon>
        <taxon>Fungi incertae sedis</taxon>
        <taxon>Chytridiomycota</taxon>
        <taxon>Chytridiomycota incertae sedis</taxon>
        <taxon>Neocallimastigomycetes</taxon>
        <taxon>Neocallimastigales</taxon>
        <taxon>Neocallimastigaceae</taxon>
        <taxon>Piromyces</taxon>
    </lineage>
</organism>
<dbReference type="AlphaFoldDB" id="A0A1Y1UYJ4"/>
<dbReference type="Proteomes" id="UP000193719">
    <property type="component" value="Unassembled WGS sequence"/>
</dbReference>
<gene>
    <name evidence="1" type="ORF">BCR36DRAFT_586527</name>
</gene>
<reference evidence="1 2" key="1">
    <citation type="submission" date="2016-08" db="EMBL/GenBank/DDBJ databases">
        <title>Genomes of anaerobic fungi encode conserved fungal cellulosomes for biomass hydrolysis.</title>
        <authorList>
            <consortium name="DOE Joint Genome Institute"/>
            <person name="Haitjema C.H."/>
            <person name="Gilmore S.P."/>
            <person name="Henske J.K."/>
            <person name="Solomon K.V."/>
            <person name="De Groot R."/>
            <person name="Kuo A."/>
            <person name="Mondo S.J."/>
            <person name="Salamov A.A."/>
            <person name="Labutti K."/>
            <person name="Zhao Z."/>
            <person name="Chiniquy J."/>
            <person name="Barry K."/>
            <person name="Brewer H.M."/>
            <person name="Purvine S.O."/>
            <person name="Wright A.T."/>
            <person name="Boxma B."/>
            <person name="Van Alen T."/>
            <person name="Hackstein J.H."/>
            <person name="Baker S.E."/>
            <person name="Grigoriev I.V."/>
            <person name="O'Malley M.A."/>
        </authorList>
    </citation>
    <scope>NUCLEOTIDE SEQUENCE [LARGE SCALE GENOMIC DNA]</scope>
    <source>
        <strain evidence="2">finn</strain>
    </source>
</reference>
<protein>
    <submittedName>
        <fullName evidence="1">Uncharacterized protein</fullName>
    </submittedName>
</protein>
<keyword evidence="2" id="KW-1185">Reference proteome</keyword>
<sequence>MRQLFHNFDGFFNNNTIQQPQVEKMKIPETKTTYSFSLFGIKKQNTEIKTAPVLKTESKNSKDKTYYPHSGMGLFFV</sequence>